<dbReference type="Gene3D" id="3.40.50.2000">
    <property type="entry name" value="Glycogen Phosphorylase B"/>
    <property type="match status" value="2"/>
</dbReference>
<dbReference type="STRING" id="995062.SAMN04489718_1034"/>
<keyword evidence="2 5" id="KW-0808">Transferase</keyword>
<dbReference type="RefSeq" id="WP_092521441.1">
    <property type="nucleotide sequence ID" value="NZ_FNKO01000001.1"/>
</dbReference>
<proteinExistence type="predicted"/>
<dbReference type="EMBL" id="FNKO01000001">
    <property type="protein sequence ID" value="SDQ26575.1"/>
    <property type="molecule type" value="Genomic_DNA"/>
</dbReference>
<dbReference type="InterPro" id="IPR028098">
    <property type="entry name" value="Glyco_trans_4-like_N"/>
</dbReference>
<dbReference type="Proteomes" id="UP000199301">
    <property type="component" value="Unassembled WGS sequence"/>
</dbReference>
<dbReference type="SUPFAM" id="SSF53756">
    <property type="entry name" value="UDP-Glycosyltransferase/glycogen phosphorylase"/>
    <property type="match status" value="1"/>
</dbReference>
<dbReference type="GO" id="GO:0016757">
    <property type="term" value="F:glycosyltransferase activity"/>
    <property type="evidence" value="ECO:0007669"/>
    <property type="project" value="UniProtKB-KW"/>
</dbReference>
<sequence length="406" mass="43802">MRIDLVSEHASPLAALGGADSGGQNVHVAELARGMARTGHEVVVHTRRDSPELPSRVEAVPGVTVEHVRAGPPRAVPKDELLPHMPEFGSGLAERWAAEPPDIVHAHFWMSGLAARRGLSGLSVPLVQTFHALGRVKRRHQGAKDPSPAEREQLESELARAVDLVVATCSDEVNELGGMGVPPERTAVVPCGIDLAKFVPRGVPRPRGDRYRVLSIGRIVERKGVDTVIEALAGVPDAELLVAGGPDRTRWSTDPEIERLSRCAEDAGVSDRVRFLGPVAHDEAPALYRSADVVVSAPWYEPFGTVPLEAMACGTPVIVTSVGGHRDTVLDGETGVLVPPRDSAELAREMRDLLRDPRRRAAMGAAGARRVRARYGWDRLVRETESVYHRVRERHGALATPTGGEP</sequence>
<dbReference type="OrthoDB" id="9809227at2"/>
<dbReference type="PANTHER" id="PTHR45947">
    <property type="entry name" value="SULFOQUINOVOSYL TRANSFERASE SQD2"/>
    <property type="match status" value="1"/>
</dbReference>
<evidence type="ECO:0000259" key="4">
    <source>
        <dbReference type="Pfam" id="PF13439"/>
    </source>
</evidence>
<reference evidence="6" key="1">
    <citation type="submission" date="2016-10" db="EMBL/GenBank/DDBJ databases">
        <authorList>
            <person name="Varghese N."/>
            <person name="Submissions S."/>
        </authorList>
    </citation>
    <scope>NUCLEOTIDE SEQUENCE [LARGE SCALE GENOMIC DNA]</scope>
    <source>
        <strain evidence="6">DSM 45459</strain>
    </source>
</reference>
<feature type="domain" description="Glycosyl transferase family 1" evidence="3">
    <location>
        <begin position="206"/>
        <end position="369"/>
    </location>
</feature>
<evidence type="ECO:0000313" key="6">
    <source>
        <dbReference type="Proteomes" id="UP000199301"/>
    </source>
</evidence>
<dbReference type="AlphaFoldDB" id="A0A1H0ZGD3"/>
<organism evidence="5 6">
    <name type="scientific">Actinopolyspora saharensis</name>
    <dbReference type="NCBI Taxonomy" id="995062"/>
    <lineage>
        <taxon>Bacteria</taxon>
        <taxon>Bacillati</taxon>
        <taxon>Actinomycetota</taxon>
        <taxon>Actinomycetes</taxon>
        <taxon>Actinopolysporales</taxon>
        <taxon>Actinopolysporaceae</taxon>
        <taxon>Actinopolyspora</taxon>
    </lineage>
</organism>
<evidence type="ECO:0000256" key="2">
    <source>
        <dbReference type="ARBA" id="ARBA00022679"/>
    </source>
</evidence>
<name>A0A1H0ZGD3_9ACTN</name>
<protein>
    <submittedName>
        <fullName evidence="5">Glycosyltransferase involved in cell wall bisynthesis</fullName>
    </submittedName>
</protein>
<dbReference type="InterPro" id="IPR050194">
    <property type="entry name" value="Glycosyltransferase_grp1"/>
</dbReference>
<keyword evidence="6" id="KW-1185">Reference proteome</keyword>
<evidence type="ECO:0000313" key="5">
    <source>
        <dbReference type="EMBL" id="SDQ26575.1"/>
    </source>
</evidence>
<dbReference type="Pfam" id="PF13439">
    <property type="entry name" value="Glyco_transf_4"/>
    <property type="match status" value="1"/>
</dbReference>
<dbReference type="PANTHER" id="PTHR45947:SF3">
    <property type="entry name" value="SULFOQUINOVOSYL TRANSFERASE SQD2"/>
    <property type="match status" value="1"/>
</dbReference>
<evidence type="ECO:0000259" key="3">
    <source>
        <dbReference type="Pfam" id="PF00534"/>
    </source>
</evidence>
<keyword evidence="1" id="KW-0328">Glycosyltransferase</keyword>
<dbReference type="Pfam" id="PF00534">
    <property type="entry name" value="Glycos_transf_1"/>
    <property type="match status" value="1"/>
</dbReference>
<accession>A0A1H0ZGD3</accession>
<dbReference type="GO" id="GO:1901137">
    <property type="term" value="P:carbohydrate derivative biosynthetic process"/>
    <property type="evidence" value="ECO:0007669"/>
    <property type="project" value="UniProtKB-ARBA"/>
</dbReference>
<evidence type="ECO:0000256" key="1">
    <source>
        <dbReference type="ARBA" id="ARBA00022676"/>
    </source>
</evidence>
<dbReference type="InterPro" id="IPR001296">
    <property type="entry name" value="Glyco_trans_1"/>
</dbReference>
<feature type="domain" description="Glycosyltransferase subfamily 4-like N-terminal" evidence="4">
    <location>
        <begin position="22"/>
        <end position="196"/>
    </location>
</feature>
<gene>
    <name evidence="5" type="ORF">SAMN04489718_1034</name>
</gene>